<accession>A0AA95NJ08</accession>
<proteinExistence type="predicted"/>
<evidence type="ECO:0000313" key="1">
    <source>
        <dbReference type="EMBL" id="WIT14533.1"/>
    </source>
</evidence>
<reference evidence="1" key="1">
    <citation type="submission" date="2023-01" db="EMBL/GenBank/DDBJ databases">
        <title>Whole genome sequence of Paucibacter sp. S2-9 isolated from pond sediment.</title>
        <authorList>
            <person name="Jung J.Y."/>
        </authorList>
    </citation>
    <scope>NUCLEOTIDE SEQUENCE</scope>
    <source>
        <strain evidence="1">S2-9</strain>
    </source>
</reference>
<protein>
    <submittedName>
        <fullName evidence="1">AlpA family phage regulatory protein</fullName>
    </submittedName>
</protein>
<dbReference type="InterPro" id="IPR010260">
    <property type="entry name" value="AlpA"/>
</dbReference>
<dbReference type="Pfam" id="PF05930">
    <property type="entry name" value="Phage_AlpA"/>
    <property type="match status" value="1"/>
</dbReference>
<gene>
    <name evidence="1" type="ORF">PFX98_21380</name>
</gene>
<dbReference type="EMBL" id="CP116346">
    <property type="protein sequence ID" value="WIT14533.1"/>
    <property type="molecule type" value="Genomic_DNA"/>
</dbReference>
<dbReference type="KEGG" id="pais:PFX98_21380"/>
<dbReference type="Gene3D" id="1.10.238.160">
    <property type="match status" value="1"/>
</dbReference>
<sequence>MATVEAMTGLSRPSIYRRLASGDFPEPVRLGRRCTRWPAAAVRDWIRAQGGAQ</sequence>
<organism evidence="1 2">
    <name type="scientific">Paucibacter sediminis</name>
    <dbReference type="NCBI Taxonomy" id="3019553"/>
    <lineage>
        <taxon>Bacteria</taxon>
        <taxon>Pseudomonadati</taxon>
        <taxon>Pseudomonadota</taxon>
        <taxon>Betaproteobacteria</taxon>
        <taxon>Burkholderiales</taxon>
        <taxon>Sphaerotilaceae</taxon>
        <taxon>Roseateles</taxon>
    </lineage>
</organism>
<keyword evidence="2" id="KW-1185">Reference proteome</keyword>
<dbReference type="Proteomes" id="UP001177769">
    <property type="component" value="Chromosome"/>
</dbReference>
<evidence type="ECO:0000313" key="2">
    <source>
        <dbReference type="Proteomes" id="UP001177769"/>
    </source>
</evidence>
<name>A0AA95NJ08_9BURK</name>
<dbReference type="AlphaFoldDB" id="A0AA95NJ08"/>